<evidence type="ECO:0008006" key="3">
    <source>
        <dbReference type="Google" id="ProtNLM"/>
    </source>
</evidence>
<proteinExistence type="predicted"/>
<dbReference type="AlphaFoldDB" id="A0A2N3Y1D5"/>
<name>A0A2N3Y1D5_SACSN</name>
<comment type="caution">
    <text evidence="1">The sequence shown here is derived from an EMBL/GenBank/DDBJ whole genome shotgun (WGS) entry which is preliminary data.</text>
</comment>
<protein>
    <recommendedName>
        <fullName evidence="3">AbrB family looped-hinge helix DNA binding protein</fullName>
    </recommendedName>
</protein>
<dbReference type="EMBL" id="PJNB01000001">
    <property type="protein sequence ID" value="PKW16712.1"/>
    <property type="molecule type" value="Genomic_DNA"/>
</dbReference>
<evidence type="ECO:0000313" key="1">
    <source>
        <dbReference type="EMBL" id="PKW16712.1"/>
    </source>
</evidence>
<sequence length="155" mass="16655">MRERIITGLVPPTITDRGCPADAGRGEGHGLPLPVIARHRELPVTYGMARVDPSGRVSATPVLHTLEWQPAQRLTIRVTTGAIILQPDQSGIHRLPSTPQIMIPATARARCGIRTGDSVLLVADPRRDILLVDPLPAVDEALAQRHATVWGGEPA</sequence>
<gene>
    <name evidence="1" type="ORF">A8926_4583</name>
</gene>
<reference evidence="1" key="1">
    <citation type="submission" date="2017-12" db="EMBL/GenBank/DDBJ databases">
        <title>Sequencing the genomes of 1000 Actinobacteria strains.</title>
        <authorList>
            <person name="Klenk H.-P."/>
        </authorList>
    </citation>
    <scope>NUCLEOTIDE SEQUENCE [LARGE SCALE GENOMIC DNA]</scope>
    <source>
        <strain evidence="1">DSM 44228</strain>
    </source>
</reference>
<dbReference type="STRING" id="994479.GCA_000194155_07461"/>
<accession>A0A2N3Y1D5</accession>
<evidence type="ECO:0000313" key="2">
    <source>
        <dbReference type="Proteomes" id="UP000233786"/>
    </source>
</evidence>
<dbReference type="Proteomes" id="UP000233786">
    <property type="component" value="Unassembled WGS sequence"/>
</dbReference>
<organism evidence="1 2">
    <name type="scientific">Saccharopolyspora spinosa</name>
    <dbReference type="NCBI Taxonomy" id="60894"/>
    <lineage>
        <taxon>Bacteria</taxon>
        <taxon>Bacillati</taxon>
        <taxon>Actinomycetota</taxon>
        <taxon>Actinomycetes</taxon>
        <taxon>Pseudonocardiales</taxon>
        <taxon>Pseudonocardiaceae</taxon>
        <taxon>Saccharopolyspora</taxon>
    </lineage>
</organism>
<keyword evidence="2" id="KW-1185">Reference proteome</keyword>
<dbReference type="RefSeq" id="WP_101376665.1">
    <property type="nucleotide sequence ID" value="NZ_CP061007.1"/>
</dbReference>